<accession>A0AAJ2YWF2</accession>
<organism evidence="7 8">
    <name type="scientific">Weissella confusa</name>
    <name type="common">Lactobacillus confusus</name>
    <dbReference type="NCBI Taxonomy" id="1583"/>
    <lineage>
        <taxon>Bacteria</taxon>
        <taxon>Bacillati</taxon>
        <taxon>Bacillota</taxon>
        <taxon>Bacilli</taxon>
        <taxon>Lactobacillales</taxon>
        <taxon>Lactobacillaceae</taxon>
        <taxon>Weissella</taxon>
    </lineage>
</organism>
<dbReference type="Pfam" id="PF04464">
    <property type="entry name" value="Glyphos_transf"/>
    <property type="match status" value="1"/>
</dbReference>
<dbReference type="Gene3D" id="3.40.50.11820">
    <property type="match status" value="1"/>
</dbReference>
<keyword evidence="4" id="KW-0808">Transferase</keyword>
<dbReference type="GO" id="GO:0005886">
    <property type="term" value="C:plasma membrane"/>
    <property type="evidence" value="ECO:0007669"/>
    <property type="project" value="UniProtKB-SubCell"/>
</dbReference>
<gene>
    <name evidence="7" type="ORF">GTU77_03255</name>
</gene>
<dbReference type="AlphaFoldDB" id="A0AAJ2YWF2"/>
<dbReference type="Gene3D" id="3.40.50.12580">
    <property type="match status" value="1"/>
</dbReference>
<dbReference type="PANTHER" id="PTHR37316">
    <property type="entry name" value="TEICHOIC ACID GLYCEROL-PHOSPHATE PRIMASE"/>
    <property type="match status" value="1"/>
</dbReference>
<dbReference type="PANTHER" id="PTHR37316:SF3">
    <property type="entry name" value="TEICHOIC ACID GLYCEROL-PHOSPHATE TRANSFERASE"/>
    <property type="match status" value="1"/>
</dbReference>
<evidence type="ECO:0000256" key="6">
    <source>
        <dbReference type="ARBA" id="ARBA00023136"/>
    </source>
</evidence>
<evidence type="ECO:0000256" key="3">
    <source>
        <dbReference type="ARBA" id="ARBA00022475"/>
    </source>
</evidence>
<dbReference type="Proteomes" id="UP000719917">
    <property type="component" value="Unassembled WGS sequence"/>
</dbReference>
<dbReference type="InterPro" id="IPR051612">
    <property type="entry name" value="Teichoic_Acid_Biosynth"/>
</dbReference>
<dbReference type="InterPro" id="IPR043149">
    <property type="entry name" value="TagF_N"/>
</dbReference>
<dbReference type="InterPro" id="IPR043148">
    <property type="entry name" value="TagF_C"/>
</dbReference>
<dbReference type="GO" id="GO:0047355">
    <property type="term" value="F:CDP-glycerol glycerophosphotransferase activity"/>
    <property type="evidence" value="ECO:0007669"/>
    <property type="project" value="InterPro"/>
</dbReference>
<evidence type="ECO:0000256" key="1">
    <source>
        <dbReference type="ARBA" id="ARBA00004202"/>
    </source>
</evidence>
<dbReference type="InterPro" id="IPR007554">
    <property type="entry name" value="Glycerophosphate_synth"/>
</dbReference>
<keyword evidence="3" id="KW-1003">Cell membrane</keyword>
<reference evidence="7" key="1">
    <citation type="submission" date="2020-01" db="EMBL/GenBank/DDBJ databases">
        <title>First Reported Case and Whole Genome of Weissella confusa in an Equid.</title>
        <authorList>
            <person name="Little S.V."/>
            <person name="Lawhon S.D."/>
        </authorList>
    </citation>
    <scope>NUCLEOTIDE SEQUENCE</scope>
    <source>
        <strain evidence="7">718955</strain>
    </source>
</reference>
<evidence type="ECO:0000256" key="5">
    <source>
        <dbReference type="ARBA" id="ARBA00022944"/>
    </source>
</evidence>
<dbReference type="GO" id="GO:0019350">
    <property type="term" value="P:teichoic acid biosynthetic process"/>
    <property type="evidence" value="ECO:0007669"/>
    <property type="project" value="UniProtKB-KW"/>
</dbReference>
<evidence type="ECO:0000256" key="4">
    <source>
        <dbReference type="ARBA" id="ARBA00022679"/>
    </source>
</evidence>
<keyword evidence="6" id="KW-0472">Membrane</keyword>
<dbReference type="SUPFAM" id="SSF53756">
    <property type="entry name" value="UDP-Glycosyltransferase/glycogen phosphorylase"/>
    <property type="match status" value="1"/>
</dbReference>
<evidence type="ECO:0000313" key="8">
    <source>
        <dbReference type="Proteomes" id="UP000719917"/>
    </source>
</evidence>
<name>A0AAJ2YWF2_WEICO</name>
<dbReference type="EMBL" id="JAAAMQ010000004">
    <property type="protein sequence ID" value="NBA11230.1"/>
    <property type="molecule type" value="Genomic_DNA"/>
</dbReference>
<sequence length="350" mass="40871">MKFLQLFIRPVENRILFMSYSGRQYSDSPKEAYLELLNDPYFEGYELVWAFNNPEKFNDAEIGRKVSSNSPLFFIELLRSKYWVANSSIERLIPFSHKRNVYIQFWHGIPMKSLGQTELGLAPLVRNWYNNAEIDYLFTCGEYDTVKMREVFPTAKRTLEVGLMRKKEYDRETKDMSVAEIKTELGITSDLPILLYVPTFRGYKPKIEGKLTSDFFDQLADKYTILYRGHYYSKHKAVGQVISVTNQPLVKLFKVADAMVTDYSSVLFDFAPLHKPIYLYQRDLDEYLVRRGMNLSAKELGLPVAHTENELLWLMNQPYNLKSVERLAKKFNNHAADESVTAFKNIVCLM</sequence>
<comment type="similarity">
    <text evidence="2">Belongs to the CDP-glycerol glycerophosphotransferase family.</text>
</comment>
<evidence type="ECO:0000313" key="7">
    <source>
        <dbReference type="EMBL" id="NBA11230.1"/>
    </source>
</evidence>
<dbReference type="RefSeq" id="WP_161690499.1">
    <property type="nucleotide sequence ID" value="NZ_JAAAMQ010000004.1"/>
</dbReference>
<proteinExistence type="inferred from homology"/>
<evidence type="ECO:0000256" key="2">
    <source>
        <dbReference type="ARBA" id="ARBA00010488"/>
    </source>
</evidence>
<protein>
    <recommendedName>
        <fullName evidence="9">Teichoic acid biosynthesis protein F</fullName>
    </recommendedName>
</protein>
<comment type="subcellular location">
    <subcellularLocation>
        <location evidence="1">Cell membrane</location>
        <topology evidence="1">Peripheral membrane protein</topology>
    </subcellularLocation>
</comment>
<evidence type="ECO:0008006" key="9">
    <source>
        <dbReference type="Google" id="ProtNLM"/>
    </source>
</evidence>
<comment type="caution">
    <text evidence="7">The sequence shown here is derived from an EMBL/GenBank/DDBJ whole genome shotgun (WGS) entry which is preliminary data.</text>
</comment>
<keyword evidence="5" id="KW-0777">Teichoic acid biosynthesis</keyword>